<keyword evidence="6" id="KW-0479">Metal-binding</keyword>
<keyword evidence="10" id="KW-1185">Reference proteome</keyword>
<dbReference type="PROSITE" id="PS51095">
    <property type="entry name" value="PTS_EIIA_TYPE_3"/>
    <property type="match status" value="1"/>
</dbReference>
<proteinExistence type="predicted"/>
<evidence type="ECO:0000256" key="4">
    <source>
        <dbReference type="ARBA" id="ARBA00022683"/>
    </source>
</evidence>
<organism evidence="9 10">
    <name type="scientific">Coriobacterium glomerans (strain ATCC 49209 / DSM 20642 / JCM 10262 / PW2)</name>
    <dbReference type="NCBI Taxonomy" id="700015"/>
    <lineage>
        <taxon>Bacteria</taxon>
        <taxon>Bacillati</taxon>
        <taxon>Actinomycetota</taxon>
        <taxon>Coriobacteriia</taxon>
        <taxon>Coriobacteriales</taxon>
        <taxon>Coriobacteriaceae</taxon>
        <taxon>Coriobacterium</taxon>
    </lineage>
</organism>
<dbReference type="STRING" id="700015.Corgl_1169"/>
<dbReference type="InterPro" id="IPR003188">
    <property type="entry name" value="PTS_IIA_lac/cel"/>
</dbReference>
<dbReference type="KEGG" id="cgo:Corgl_1169"/>
<dbReference type="PIRSF" id="PIRSF000699">
    <property type="entry name" value="PTS_IILac_III"/>
    <property type="match status" value="1"/>
</dbReference>
<evidence type="ECO:0000256" key="3">
    <source>
        <dbReference type="ARBA" id="ARBA00022679"/>
    </source>
</evidence>
<feature type="active site" description="Tele-phosphohistidine intermediate" evidence="5">
    <location>
        <position position="79"/>
    </location>
</feature>
<dbReference type="GO" id="GO:0009401">
    <property type="term" value="P:phosphoenolpyruvate-dependent sugar phosphotransferase system"/>
    <property type="evidence" value="ECO:0007669"/>
    <property type="project" value="UniProtKB-KW"/>
</dbReference>
<reference evidence="10" key="1">
    <citation type="journal article" date="2013" name="Stand. Genomic Sci.">
        <title>Complete genome sequence of Coriobacterium glomerans type strain (PW2(T)) from the midgut of Pyrrhocoris apterus L. (red soldier bug).</title>
        <authorList>
            <person name="Stackebrandt E."/>
            <person name="Zeytun A."/>
            <person name="Lapidus A."/>
            <person name="Nolan M."/>
            <person name="Lucas S."/>
            <person name="Hammon N."/>
            <person name="Deshpande S."/>
            <person name="Cheng J.F."/>
            <person name="Tapia R."/>
            <person name="Goodwin L.A."/>
            <person name="Pitluck S."/>
            <person name="Liolios K."/>
            <person name="Pagani I."/>
            <person name="Ivanova N."/>
            <person name="Mavromatis K."/>
            <person name="Mikhailova N."/>
            <person name="Huntemann M."/>
            <person name="Pati A."/>
            <person name="Chen A."/>
            <person name="Palaniappan K."/>
            <person name="Chang Y.J."/>
            <person name="Land M."/>
            <person name="Hauser L."/>
            <person name="Rohde M."/>
            <person name="Pukall R."/>
            <person name="Goker M."/>
            <person name="Detter J.C."/>
            <person name="Woyke T."/>
            <person name="Bristow J."/>
            <person name="Eisen J.A."/>
            <person name="Markowitz V."/>
            <person name="Hugenholtz P."/>
            <person name="Kyrpides N.C."/>
            <person name="Klenk H.P."/>
        </authorList>
    </citation>
    <scope>NUCLEOTIDE SEQUENCE</scope>
    <source>
        <strain evidence="10">ATCC 49209 / DSM 20642 / JCM 10262 / PW2</strain>
    </source>
</reference>
<dbReference type="Proteomes" id="UP000006851">
    <property type="component" value="Chromosome"/>
</dbReference>
<dbReference type="Gene3D" id="1.20.58.80">
    <property type="entry name" value="Phosphotransferase system, lactose/cellobiose-type IIA subunit"/>
    <property type="match status" value="1"/>
</dbReference>
<keyword evidence="1" id="KW-0813">Transport</keyword>
<protein>
    <submittedName>
        <fullName evidence="9">Phosphotransferase system PTS lactose/cellobiose-specific IIA subunit</fullName>
    </submittedName>
</protein>
<dbReference type="GO" id="GO:0046872">
    <property type="term" value="F:metal ion binding"/>
    <property type="evidence" value="ECO:0007669"/>
    <property type="project" value="UniProtKB-KW"/>
</dbReference>
<comment type="cofactor">
    <cofactor evidence="6">
        <name>Mg(2+)</name>
        <dbReference type="ChEBI" id="CHEBI:18420"/>
    </cofactor>
    <text evidence="6">Binds 1 Mg(2+) ion per trimer.</text>
</comment>
<evidence type="ECO:0000256" key="1">
    <source>
        <dbReference type="ARBA" id="ARBA00022448"/>
    </source>
</evidence>
<evidence type="ECO:0000256" key="2">
    <source>
        <dbReference type="ARBA" id="ARBA00022597"/>
    </source>
</evidence>
<name>F2N892_CORGP</name>
<dbReference type="SUPFAM" id="SSF46973">
    <property type="entry name" value="Enzyme IIa from lactose specific PTS, IIa-lac"/>
    <property type="match status" value="1"/>
</dbReference>
<dbReference type="HOGENOM" id="CLU_152490_1_1_11"/>
<keyword evidence="2" id="KW-0762">Sugar transport</keyword>
<dbReference type="AlphaFoldDB" id="F2N892"/>
<sequence>MTNDQLNEAAMQIILHAGDCRELLGEAIDLILDEASVQDVEEKLHQAKKEIAKAHVLQTDMIQDSINDDELHTTLLFTHAQDTLMTINSEVNITMNMIRLYRKLEASR</sequence>
<evidence type="ECO:0000256" key="5">
    <source>
        <dbReference type="PIRSR" id="PIRSR000699-1"/>
    </source>
</evidence>
<dbReference type="RefSeq" id="WP_013709018.1">
    <property type="nucleotide sequence ID" value="NC_015389.1"/>
</dbReference>
<evidence type="ECO:0000313" key="10">
    <source>
        <dbReference type="Proteomes" id="UP000006851"/>
    </source>
</evidence>
<feature type="modified residue" description="Phosphohistidine; by HPr" evidence="7">
    <location>
        <position position="79"/>
    </location>
</feature>
<evidence type="ECO:0000256" key="7">
    <source>
        <dbReference type="PROSITE-ProRule" id="PRU00418"/>
    </source>
</evidence>
<dbReference type="InterPro" id="IPR036542">
    <property type="entry name" value="PTS_IIA_lac/cel_sf"/>
</dbReference>
<dbReference type="EMBL" id="CP002628">
    <property type="protein sequence ID" value="AEB07275.1"/>
    <property type="molecule type" value="Genomic_DNA"/>
</dbReference>
<dbReference type="Pfam" id="PF02255">
    <property type="entry name" value="PTS_IIA"/>
    <property type="match status" value="1"/>
</dbReference>
<dbReference type="GO" id="GO:0016740">
    <property type="term" value="F:transferase activity"/>
    <property type="evidence" value="ECO:0007669"/>
    <property type="project" value="UniProtKB-KW"/>
</dbReference>
<dbReference type="eggNOG" id="COG1447">
    <property type="taxonomic scope" value="Bacteria"/>
</dbReference>
<keyword evidence="3" id="KW-0808">Transferase</keyword>
<dbReference type="PANTHER" id="PTHR34382:SF7">
    <property type="entry name" value="PTS SYSTEM N,N'-DIACETYLCHITOBIOSE-SPECIFIC EIIA COMPONENT"/>
    <property type="match status" value="1"/>
</dbReference>
<accession>F2N892</accession>
<dbReference type="PANTHER" id="PTHR34382">
    <property type="entry name" value="PTS SYSTEM N,N'-DIACETYLCHITOBIOSE-SPECIFIC EIIA COMPONENT"/>
    <property type="match status" value="1"/>
</dbReference>
<keyword evidence="8" id="KW-0175">Coiled coil</keyword>
<evidence type="ECO:0000313" key="9">
    <source>
        <dbReference type="EMBL" id="AEB07275.1"/>
    </source>
</evidence>
<feature type="coiled-coil region" evidence="8">
    <location>
        <begin position="30"/>
        <end position="57"/>
    </location>
</feature>
<evidence type="ECO:0000256" key="8">
    <source>
        <dbReference type="SAM" id="Coils"/>
    </source>
</evidence>
<gene>
    <name evidence="9" type="ordered locus">Corgl_1169</name>
</gene>
<feature type="binding site" evidence="6">
    <location>
        <position position="82"/>
    </location>
    <ligand>
        <name>Mg(2+)</name>
        <dbReference type="ChEBI" id="CHEBI:18420"/>
        <note>ligand shared between all trimeric partners</note>
    </ligand>
</feature>
<keyword evidence="6" id="KW-0460">Magnesium</keyword>
<keyword evidence="4" id="KW-0598">Phosphotransferase system</keyword>
<evidence type="ECO:0000256" key="6">
    <source>
        <dbReference type="PIRSR" id="PIRSR000699-2"/>
    </source>
</evidence>
<dbReference type="OrthoDB" id="389577at2"/>